<dbReference type="RefSeq" id="WP_167267747.1">
    <property type="nucleotide sequence ID" value="NZ_JAASQJ010000001.1"/>
</dbReference>
<dbReference type="EMBL" id="JAASQJ010000001">
    <property type="protein sequence ID" value="NIJ51836.1"/>
    <property type="molecule type" value="Genomic_DNA"/>
</dbReference>
<name>A0ABX0UFS5_9BACT</name>
<organism evidence="2 3">
    <name type="scientific">Dyadobacter arcticus</name>
    <dbReference type="NCBI Taxonomy" id="1078754"/>
    <lineage>
        <taxon>Bacteria</taxon>
        <taxon>Pseudomonadati</taxon>
        <taxon>Bacteroidota</taxon>
        <taxon>Cytophagia</taxon>
        <taxon>Cytophagales</taxon>
        <taxon>Spirosomataceae</taxon>
        <taxon>Dyadobacter</taxon>
    </lineage>
</organism>
<dbReference type="Proteomes" id="UP001179181">
    <property type="component" value="Unassembled WGS sequence"/>
</dbReference>
<comment type="caution">
    <text evidence="2">The sequence shown here is derived from an EMBL/GenBank/DDBJ whole genome shotgun (WGS) entry which is preliminary data.</text>
</comment>
<feature type="region of interest" description="Disordered" evidence="1">
    <location>
        <begin position="33"/>
        <end position="52"/>
    </location>
</feature>
<reference evidence="2 3" key="1">
    <citation type="submission" date="2020-03" db="EMBL/GenBank/DDBJ databases">
        <title>Genomic Encyclopedia of Type Strains, Phase IV (KMG-IV): sequencing the most valuable type-strain genomes for metagenomic binning, comparative biology and taxonomic classification.</title>
        <authorList>
            <person name="Goeker M."/>
        </authorList>
    </citation>
    <scope>NUCLEOTIDE SEQUENCE [LARGE SCALE GENOMIC DNA]</scope>
    <source>
        <strain evidence="2 3">DSM 102865</strain>
    </source>
</reference>
<sequence>MKTFQVTVTSSSVESEIKSFLDSMAQRGVITFKELSDDDSPEAATPASEEQVQEMIDEAELKPYYSDSEAKDILKL</sequence>
<accession>A0ABX0UFS5</accession>
<proteinExistence type="predicted"/>
<protein>
    <submittedName>
        <fullName evidence="2">Uncharacterized protein</fullName>
    </submittedName>
</protein>
<keyword evidence="3" id="KW-1185">Reference proteome</keyword>
<evidence type="ECO:0000256" key="1">
    <source>
        <dbReference type="SAM" id="MobiDB-lite"/>
    </source>
</evidence>
<evidence type="ECO:0000313" key="2">
    <source>
        <dbReference type="EMBL" id="NIJ51836.1"/>
    </source>
</evidence>
<gene>
    <name evidence="2" type="ORF">FHS68_000992</name>
</gene>
<evidence type="ECO:0000313" key="3">
    <source>
        <dbReference type="Proteomes" id="UP001179181"/>
    </source>
</evidence>